<dbReference type="Pfam" id="PF19610">
    <property type="entry name" value="DUF6115"/>
    <property type="match status" value="1"/>
</dbReference>
<sequence length="166" mass="19285">MIVFFLIISLILNILAITAILLLYLRQNRFVSLEKEQKNNIEQMDQLLAIYLTEMREENEAFLKQIQQRNTLSPVNNESNLQTEANPQELNKRYPATTAKKKAASIYQANQANKDTPIDHQREENEATTHSSIQELYHQGNSVEEIAKYMNKGKKEVELLLKFSME</sequence>
<feature type="region of interest" description="Disordered" evidence="1">
    <location>
        <begin position="73"/>
        <end position="93"/>
    </location>
</feature>
<evidence type="ECO:0008006" key="5">
    <source>
        <dbReference type="Google" id="ProtNLM"/>
    </source>
</evidence>
<keyword evidence="2" id="KW-0472">Membrane</keyword>
<accession>A0ABR8QMG0</accession>
<dbReference type="InterPro" id="IPR046118">
    <property type="entry name" value="DUF6115"/>
</dbReference>
<name>A0ABR8QMG0_9BACI</name>
<feature type="transmembrane region" description="Helical" evidence="2">
    <location>
        <begin position="6"/>
        <end position="25"/>
    </location>
</feature>
<feature type="compositionally biased region" description="Polar residues" evidence="1">
    <location>
        <begin position="73"/>
        <end position="89"/>
    </location>
</feature>
<evidence type="ECO:0000313" key="3">
    <source>
        <dbReference type="EMBL" id="MBD7936698.1"/>
    </source>
</evidence>
<organism evidence="3 4">
    <name type="scientific">Cytobacillus stercorigallinarum</name>
    <dbReference type="NCBI Taxonomy" id="2762240"/>
    <lineage>
        <taxon>Bacteria</taxon>
        <taxon>Bacillati</taxon>
        <taxon>Bacillota</taxon>
        <taxon>Bacilli</taxon>
        <taxon>Bacillales</taxon>
        <taxon>Bacillaceae</taxon>
        <taxon>Cytobacillus</taxon>
    </lineage>
</organism>
<keyword evidence="2" id="KW-1133">Transmembrane helix</keyword>
<proteinExistence type="predicted"/>
<dbReference type="EMBL" id="JACSQT010000002">
    <property type="protein sequence ID" value="MBD7936698.1"/>
    <property type="molecule type" value="Genomic_DNA"/>
</dbReference>
<feature type="region of interest" description="Disordered" evidence="1">
    <location>
        <begin position="112"/>
        <end position="131"/>
    </location>
</feature>
<protein>
    <recommendedName>
        <fullName evidence="5">Coupling factor for flagellin transcription and translation</fullName>
    </recommendedName>
</protein>
<evidence type="ECO:0000256" key="2">
    <source>
        <dbReference type="SAM" id="Phobius"/>
    </source>
</evidence>
<reference evidence="3 4" key="1">
    <citation type="submission" date="2020-08" db="EMBL/GenBank/DDBJ databases">
        <title>A Genomic Blueprint of the Chicken Gut Microbiome.</title>
        <authorList>
            <person name="Gilroy R."/>
            <person name="Ravi A."/>
            <person name="Getino M."/>
            <person name="Pursley I."/>
            <person name="Horton D.L."/>
            <person name="Alikhan N.-F."/>
            <person name="Baker D."/>
            <person name="Gharbi K."/>
            <person name="Hall N."/>
            <person name="Watson M."/>
            <person name="Adriaenssens E.M."/>
            <person name="Foster-Nyarko E."/>
            <person name="Jarju S."/>
            <person name="Secka A."/>
            <person name="Antonio M."/>
            <person name="Oren A."/>
            <person name="Chaudhuri R."/>
            <person name="La Ragione R.M."/>
            <person name="Hildebrand F."/>
            <person name="Pallen M.J."/>
        </authorList>
    </citation>
    <scope>NUCLEOTIDE SEQUENCE [LARGE SCALE GENOMIC DNA]</scope>
    <source>
        <strain evidence="3 4">Sa5YUA1</strain>
    </source>
</reference>
<feature type="compositionally biased region" description="Basic and acidic residues" evidence="1">
    <location>
        <begin position="116"/>
        <end position="127"/>
    </location>
</feature>
<evidence type="ECO:0000256" key="1">
    <source>
        <dbReference type="SAM" id="MobiDB-lite"/>
    </source>
</evidence>
<keyword evidence="4" id="KW-1185">Reference proteome</keyword>
<evidence type="ECO:0000313" key="4">
    <source>
        <dbReference type="Proteomes" id="UP000657931"/>
    </source>
</evidence>
<comment type="caution">
    <text evidence="3">The sequence shown here is derived from an EMBL/GenBank/DDBJ whole genome shotgun (WGS) entry which is preliminary data.</text>
</comment>
<gene>
    <name evidence="3" type="ORF">H9655_06630</name>
</gene>
<dbReference type="Proteomes" id="UP000657931">
    <property type="component" value="Unassembled WGS sequence"/>
</dbReference>
<dbReference type="RefSeq" id="WP_191812181.1">
    <property type="nucleotide sequence ID" value="NZ_JACSQT010000002.1"/>
</dbReference>
<keyword evidence="2" id="KW-0812">Transmembrane</keyword>